<evidence type="ECO:0000313" key="9">
    <source>
        <dbReference type="Proteomes" id="UP001165297"/>
    </source>
</evidence>
<proteinExistence type="inferred from homology"/>
<feature type="transmembrane region" description="Helical" evidence="7">
    <location>
        <begin position="67"/>
        <end position="86"/>
    </location>
</feature>
<accession>A0ABS8AHE3</accession>
<comment type="subcellular location">
    <subcellularLocation>
        <location evidence="1">Cell membrane</location>
        <topology evidence="1">Multi-pass membrane protein</topology>
    </subcellularLocation>
</comment>
<organism evidence="8 9">
    <name type="scientific">Hymenobacter nitidus</name>
    <dbReference type="NCBI Taxonomy" id="2880929"/>
    <lineage>
        <taxon>Bacteria</taxon>
        <taxon>Pseudomonadati</taxon>
        <taxon>Bacteroidota</taxon>
        <taxon>Cytophagia</taxon>
        <taxon>Cytophagales</taxon>
        <taxon>Hymenobacteraceae</taxon>
        <taxon>Hymenobacter</taxon>
    </lineage>
</organism>
<keyword evidence="4 7" id="KW-0812">Transmembrane</keyword>
<feature type="transmembrane region" description="Helical" evidence="7">
    <location>
        <begin position="41"/>
        <end position="60"/>
    </location>
</feature>
<keyword evidence="9" id="KW-1185">Reference proteome</keyword>
<keyword evidence="3" id="KW-1003">Cell membrane</keyword>
<dbReference type="Pfam" id="PF07681">
    <property type="entry name" value="DoxX"/>
    <property type="match status" value="1"/>
</dbReference>
<sequence length="129" mass="13500">MNASYASYAFALLRIVAGVLFAMHGSQKLLGFPGDGSTVPVASLMGVAGIIELVGGLLIAVGLFTRVAAFLASGQMAVAFFMAHFPKGPLPIENQGEPAVLFCFIFLFIAAHGPGIWSLDGLRTSRSVR</sequence>
<evidence type="ECO:0000256" key="5">
    <source>
        <dbReference type="ARBA" id="ARBA00022989"/>
    </source>
</evidence>
<dbReference type="PANTHER" id="PTHR33452">
    <property type="entry name" value="OXIDOREDUCTASE CATD-RELATED"/>
    <property type="match status" value="1"/>
</dbReference>
<comment type="similarity">
    <text evidence="2">Belongs to the DoxX family.</text>
</comment>
<dbReference type="Proteomes" id="UP001165297">
    <property type="component" value="Unassembled WGS sequence"/>
</dbReference>
<protein>
    <submittedName>
        <fullName evidence="8">DoxX family protein</fullName>
    </submittedName>
</protein>
<comment type="caution">
    <text evidence="8">The sequence shown here is derived from an EMBL/GenBank/DDBJ whole genome shotgun (WGS) entry which is preliminary data.</text>
</comment>
<dbReference type="InterPro" id="IPR051907">
    <property type="entry name" value="DoxX-like_oxidoreductase"/>
</dbReference>
<feature type="transmembrane region" description="Helical" evidence="7">
    <location>
        <begin position="98"/>
        <end position="119"/>
    </location>
</feature>
<evidence type="ECO:0000256" key="7">
    <source>
        <dbReference type="SAM" id="Phobius"/>
    </source>
</evidence>
<evidence type="ECO:0000313" key="8">
    <source>
        <dbReference type="EMBL" id="MCB2379387.1"/>
    </source>
</evidence>
<reference evidence="8" key="1">
    <citation type="submission" date="2021-10" db="EMBL/GenBank/DDBJ databases">
        <authorList>
            <person name="Dean J.D."/>
            <person name="Kim M.K."/>
            <person name="Newey C.N."/>
            <person name="Stoker T.S."/>
            <person name="Thompson D.W."/>
            <person name="Grose J.H."/>
        </authorList>
    </citation>
    <scope>NUCLEOTIDE SEQUENCE</scope>
    <source>
        <strain evidence="8">BT635</strain>
    </source>
</reference>
<name>A0ABS8AHE3_9BACT</name>
<dbReference type="InterPro" id="IPR032808">
    <property type="entry name" value="DoxX"/>
</dbReference>
<dbReference type="RefSeq" id="WP_226188213.1">
    <property type="nucleotide sequence ID" value="NZ_JAJADQ010000009.1"/>
</dbReference>
<gene>
    <name evidence="8" type="ORF">LGH70_17445</name>
</gene>
<evidence type="ECO:0000256" key="6">
    <source>
        <dbReference type="ARBA" id="ARBA00023136"/>
    </source>
</evidence>
<dbReference type="PANTHER" id="PTHR33452:SF4">
    <property type="entry name" value="BLL4328 PROTEIN"/>
    <property type="match status" value="1"/>
</dbReference>
<dbReference type="EMBL" id="JAJADQ010000009">
    <property type="protein sequence ID" value="MCB2379387.1"/>
    <property type="molecule type" value="Genomic_DNA"/>
</dbReference>
<evidence type="ECO:0000256" key="1">
    <source>
        <dbReference type="ARBA" id="ARBA00004651"/>
    </source>
</evidence>
<evidence type="ECO:0000256" key="3">
    <source>
        <dbReference type="ARBA" id="ARBA00022475"/>
    </source>
</evidence>
<keyword evidence="5 7" id="KW-1133">Transmembrane helix</keyword>
<evidence type="ECO:0000256" key="2">
    <source>
        <dbReference type="ARBA" id="ARBA00006679"/>
    </source>
</evidence>
<keyword evidence="6 7" id="KW-0472">Membrane</keyword>
<evidence type="ECO:0000256" key="4">
    <source>
        <dbReference type="ARBA" id="ARBA00022692"/>
    </source>
</evidence>